<evidence type="ECO:0000313" key="3">
    <source>
        <dbReference type="EMBL" id="TJY66796.1"/>
    </source>
</evidence>
<name>A0A4U0H5C8_9SPHI</name>
<dbReference type="GO" id="GO:0016989">
    <property type="term" value="F:sigma factor antagonist activity"/>
    <property type="evidence" value="ECO:0007669"/>
    <property type="project" value="TreeGrafter"/>
</dbReference>
<evidence type="ECO:0000313" key="4">
    <source>
        <dbReference type="Proteomes" id="UP000309872"/>
    </source>
</evidence>
<dbReference type="InterPro" id="IPR012373">
    <property type="entry name" value="Ferrdict_sens_TM"/>
</dbReference>
<dbReference type="EMBL" id="SUKA01000002">
    <property type="protein sequence ID" value="TJY66796.1"/>
    <property type="molecule type" value="Genomic_DNA"/>
</dbReference>
<dbReference type="Pfam" id="PF04773">
    <property type="entry name" value="FecR"/>
    <property type="match status" value="1"/>
</dbReference>
<reference evidence="3 4" key="1">
    <citation type="submission" date="2019-04" db="EMBL/GenBank/DDBJ databases">
        <title>Sphingobacterium olei sp. nov., isolated from oil-contaminated soil.</title>
        <authorList>
            <person name="Liu B."/>
        </authorList>
    </citation>
    <scope>NUCLEOTIDE SEQUENCE [LARGE SCALE GENOMIC DNA]</scope>
    <source>
        <strain evidence="3 4">Y3L14</strain>
    </source>
</reference>
<dbReference type="OrthoDB" id="699645at2"/>
<dbReference type="AlphaFoldDB" id="A0A4U0H5C8"/>
<gene>
    <name evidence="3" type="ORF">FAZ19_07725</name>
</gene>
<comment type="caution">
    <text evidence="3">The sequence shown here is derived from an EMBL/GenBank/DDBJ whole genome shotgun (WGS) entry which is preliminary data.</text>
</comment>
<dbReference type="Gene3D" id="2.60.120.1440">
    <property type="match status" value="1"/>
</dbReference>
<dbReference type="InterPro" id="IPR032508">
    <property type="entry name" value="FecR_C"/>
</dbReference>
<organism evidence="3 4">
    <name type="scientific">Sphingobacterium alkalisoli</name>
    <dbReference type="NCBI Taxonomy" id="1874115"/>
    <lineage>
        <taxon>Bacteria</taxon>
        <taxon>Pseudomonadati</taxon>
        <taxon>Bacteroidota</taxon>
        <taxon>Sphingobacteriia</taxon>
        <taxon>Sphingobacteriales</taxon>
        <taxon>Sphingobacteriaceae</taxon>
        <taxon>Sphingobacterium</taxon>
    </lineage>
</organism>
<dbReference type="RefSeq" id="WP_136820145.1">
    <property type="nucleotide sequence ID" value="NZ_BMJX01000002.1"/>
</dbReference>
<dbReference type="Proteomes" id="UP000309872">
    <property type="component" value="Unassembled WGS sequence"/>
</dbReference>
<dbReference type="PANTHER" id="PTHR30273">
    <property type="entry name" value="PERIPLASMIC SIGNAL SENSOR AND SIGMA FACTOR ACTIVATOR FECR-RELATED"/>
    <property type="match status" value="1"/>
</dbReference>
<feature type="domain" description="Protein FecR C-terminal" evidence="2">
    <location>
        <begin position="335"/>
        <end position="399"/>
    </location>
</feature>
<evidence type="ECO:0000259" key="2">
    <source>
        <dbReference type="Pfam" id="PF16344"/>
    </source>
</evidence>
<proteinExistence type="predicted"/>
<evidence type="ECO:0000259" key="1">
    <source>
        <dbReference type="Pfam" id="PF04773"/>
    </source>
</evidence>
<accession>A0A4U0H5C8</accession>
<dbReference type="PANTHER" id="PTHR30273:SF2">
    <property type="entry name" value="PROTEIN FECR"/>
    <property type="match status" value="1"/>
</dbReference>
<dbReference type="Gene3D" id="3.55.50.30">
    <property type="match status" value="1"/>
</dbReference>
<feature type="domain" description="FecR protein" evidence="1">
    <location>
        <begin position="192"/>
        <end position="292"/>
    </location>
</feature>
<keyword evidence="4" id="KW-1185">Reference proteome</keyword>
<sequence length="409" mass="46039">MEEPNHRIDSYLLKRYAAGQCTEEEEAFIDSWYITHKRSSSVHDIPQQQLEHDLATVWNHLEAHIQEERPTTSWKKWVSAAAAVLILGASTYLYWSSANQPTSVTHSDTVYEPVDIDQAHSVKYAKVDVAPAQSQAILVLSNGEKVHINKNMSRNSRTDHAVGIDLSRSDQIVYQPKQSETGSIQVLTNTLIVPKGSVYTIILADGTKVSLNADSKLVFPIQFSGKKREVYLEGEAYFEVSKKSVTDGDIALKQEFIVHAGPSSIQVLGTKFNVKAYKEENTSSITLEEGAISLTTPRTSSPLVLKPGQRATNHLNELVVEEIALHKELSWKNGDFYFEAATIQDIMRQISRWYNVEIQYLGETGQQQYISTISRTKTLKEVLEILETTTGLRFDIQQKGNERRVMVIP</sequence>
<dbReference type="InterPro" id="IPR006860">
    <property type="entry name" value="FecR"/>
</dbReference>
<protein>
    <submittedName>
        <fullName evidence="3">FecR family protein</fullName>
    </submittedName>
</protein>
<dbReference type="Pfam" id="PF16344">
    <property type="entry name" value="FecR_C"/>
    <property type="match status" value="1"/>
</dbReference>